<dbReference type="KEGG" id="haq:DU484_11320"/>
<keyword evidence="1" id="KW-0812">Transmembrane</keyword>
<accession>A0A345EI16</accession>
<gene>
    <name evidence="3" type="ORF">DU484_11320</name>
    <name evidence="2" type="ORF">DU500_11595</name>
</gene>
<keyword evidence="1" id="KW-0472">Membrane</keyword>
<dbReference type="EMBL" id="CP031148">
    <property type="protein sequence ID" value="AXG11838.1"/>
    <property type="molecule type" value="Genomic_DNA"/>
</dbReference>
<dbReference type="AlphaFoldDB" id="A0A345E7F6"/>
<keyword evidence="1" id="KW-1133">Transmembrane helix</keyword>
<evidence type="ECO:0000313" key="2">
    <source>
        <dbReference type="EMBL" id="AXG08128.1"/>
    </source>
</evidence>
<organism evidence="2 5">
    <name type="scientific">Haloplanus rubicundus</name>
    <dbReference type="NCBI Taxonomy" id="1547898"/>
    <lineage>
        <taxon>Archaea</taxon>
        <taxon>Methanobacteriati</taxon>
        <taxon>Methanobacteriota</taxon>
        <taxon>Stenosarchaea group</taxon>
        <taxon>Halobacteria</taxon>
        <taxon>Halobacteriales</taxon>
        <taxon>Haloferacaceae</taxon>
        <taxon>Haloplanus</taxon>
    </lineage>
</organism>
<evidence type="ECO:0000256" key="1">
    <source>
        <dbReference type="SAM" id="Phobius"/>
    </source>
</evidence>
<evidence type="ECO:0000313" key="3">
    <source>
        <dbReference type="EMBL" id="AXG11838.1"/>
    </source>
</evidence>
<sequence>MTDPVDPDDDRSLPSSFDFEFGPAVVGLLVGAGGLLFLVDPLVGAVALGPVRARPVALSTVALGAGFCLGAGVFYRRGHRLFAAAHAVFGLAWLGVAVGTALGNGVVVVGAVLLVVAGAGWLVTRTRAW</sequence>
<name>A0A345E7F6_9EURY</name>
<feature type="transmembrane region" description="Helical" evidence="1">
    <location>
        <begin position="81"/>
        <end position="99"/>
    </location>
</feature>
<reference evidence="2 5" key="2">
    <citation type="submission" date="2018-07" db="EMBL/GenBank/DDBJ databases">
        <title>Genome sequences of Haloplanus sp. CBA1113.</title>
        <authorList>
            <person name="Kim Y.B."/>
            <person name="Roh S.W."/>
        </authorList>
    </citation>
    <scope>NUCLEOTIDE SEQUENCE [LARGE SCALE GENOMIC DNA]</scope>
    <source>
        <strain evidence="2 5">CBA1113</strain>
    </source>
</reference>
<keyword evidence="5" id="KW-1185">Reference proteome</keyword>
<protein>
    <submittedName>
        <fullName evidence="2">Uncharacterized protein</fullName>
    </submittedName>
</protein>
<dbReference type="EMBL" id="CP031150">
    <property type="protein sequence ID" value="AXG08128.1"/>
    <property type="molecule type" value="Genomic_DNA"/>
</dbReference>
<proteinExistence type="predicted"/>
<feature type="transmembrane region" description="Helical" evidence="1">
    <location>
        <begin position="105"/>
        <end position="124"/>
    </location>
</feature>
<dbReference type="KEGG" id="haj:DU500_11595"/>
<feature type="transmembrane region" description="Helical" evidence="1">
    <location>
        <begin position="56"/>
        <end position="74"/>
    </location>
</feature>
<evidence type="ECO:0000313" key="5">
    <source>
        <dbReference type="Proteomes" id="UP000253273"/>
    </source>
</evidence>
<dbReference type="Proteomes" id="UP000253273">
    <property type="component" value="Chromosome"/>
</dbReference>
<accession>A0A345E7F6</accession>
<dbReference type="OrthoDB" id="222659at2157"/>
<reference evidence="3 4" key="1">
    <citation type="submission" date="2018-07" db="EMBL/GenBank/DDBJ databases">
        <title>Genome sequences of Haloplanus sp. CBA1112.</title>
        <authorList>
            <person name="Kim Y.B."/>
            <person name="Roh S.W."/>
        </authorList>
    </citation>
    <scope>NUCLEOTIDE SEQUENCE [LARGE SCALE GENOMIC DNA]</scope>
    <source>
        <strain evidence="3 4">CBA1112</strain>
    </source>
</reference>
<dbReference type="Proteomes" id="UP000252985">
    <property type="component" value="Chromosome"/>
</dbReference>
<evidence type="ECO:0000313" key="4">
    <source>
        <dbReference type="Proteomes" id="UP000252985"/>
    </source>
</evidence>
<feature type="transmembrane region" description="Helical" evidence="1">
    <location>
        <begin position="21"/>
        <end position="44"/>
    </location>
</feature>